<comment type="caution">
    <text evidence="2">The sequence shown here is derived from an EMBL/GenBank/DDBJ whole genome shotgun (WGS) entry which is preliminary data.</text>
</comment>
<evidence type="ECO:0000256" key="1">
    <source>
        <dbReference type="SAM" id="Phobius"/>
    </source>
</evidence>
<sequence>MRDARRYLQLALAVIWLLDAALQYQPYMFTKAFGTQVIAASAQGNPAVIARPITWVAGIVEHHPVSINAAFATIQLLLALGIAWRPTVKPALAASIIWSLGIWWFGEGFGGVLTGAASPVSGAPGPVILYALLAVLLWPVSAEADAPGKAAFVAERPVGTGTARVLWLVLWGSLAYFAVQGSNRSPQGLHDMISSIASGQPGWLASVEHHAARLVAHQGMAVSITLAGLLAVVAVGVFLPTPLVRASLILAMVLAVIIWIVGQALGGIFTGQATDPNSGPLLVLLSLAYWPLKPCRVSPDTGSEPASQS</sequence>
<feature type="transmembrane region" description="Helical" evidence="1">
    <location>
        <begin position="96"/>
        <end position="117"/>
    </location>
</feature>
<keyword evidence="1" id="KW-0472">Membrane</keyword>
<dbReference type="RefSeq" id="WP_184946570.1">
    <property type="nucleotide sequence ID" value="NZ_JACHJV010000003.1"/>
</dbReference>
<evidence type="ECO:0000313" key="2">
    <source>
        <dbReference type="EMBL" id="MBB4928898.1"/>
    </source>
</evidence>
<keyword evidence="1" id="KW-0812">Transmembrane</keyword>
<feature type="transmembrane region" description="Helical" evidence="1">
    <location>
        <begin position="65"/>
        <end position="84"/>
    </location>
</feature>
<feature type="transmembrane region" description="Helical" evidence="1">
    <location>
        <begin position="246"/>
        <end position="269"/>
    </location>
</feature>
<dbReference type="Proteomes" id="UP000540506">
    <property type="component" value="Unassembled WGS sequence"/>
</dbReference>
<protein>
    <submittedName>
        <fullName evidence="2">Uncharacterized protein</fullName>
    </submittedName>
</protein>
<evidence type="ECO:0000313" key="3">
    <source>
        <dbReference type="Proteomes" id="UP000540506"/>
    </source>
</evidence>
<organism evidence="2 3">
    <name type="scientific">Kitasatospora kifunensis</name>
    <name type="common">Streptomyces kifunensis</name>
    <dbReference type="NCBI Taxonomy" id="58351"/>
    <lineage>
        <taxon>Bacteria</taxon>
        <taxon>Bacillati</taxon>
        <taxon>Actinomycetota</taxon>
        <taxon>Actinomycetes</taxon>
        <taxon>Kitasatosporales</taxon>
        <taxon>Streptomycetaceae</taxon>
        <taxon>Kitasatospora</taxon>
    </lineage>
</organism>
<reference evidence="2 3" key="1">
    <citation type="submission" date="2020-08" db="EMBL/GenBank/DDBJ databases">
        <title>Sequencing the genomes of 1000 actinobacteria strains.</title>
        <authorList>
            <person name="Klenk H.-P."/>
        </authorList>
    </citation>
    <scope>NUCLEOTIDE SEQUENCE [LARGE SCALE GENOMIC DNA]</scope>
    <source>
        <strain evidence="2 3">DSM 41654</strain>
    </source>
</reference>
<accession>A0A7W7RBZ8</accession>
<dbReference type="EMBL" id="JACHJV010000003">
    <property type="protein sequence ID" value="MBB4928898.1"/>
    <property type="molecule type" value="Genomic_DNA"/>
</dbReference>
<feature type="transmembrane region" description="Helical" evidence="1">
    <location>
        <begin position="161"/>
        <end position="179"/>
    </location>
</feature>
<keyword evidence="3" id="KW-1185">Reference proteome</keyword>
<feature type="transmembrane region" description="Helical" evidence="1">
    <location>
        <begin position="123"/>
        <end position="140"/>
    </location>
</feature>
<name>A0A7W7RBZ8_KITKI</name>
<proteinExistence type="predicted"/>
<dbReference type="AlphaFoldDB" id="A0A7W7RBZ8"/>
<feature type="transmembrane region" description="Helical" evidence="1">
    <location>
        <begin position="220"/>
        <end position="239"/>
    </location>
</feature>
<keyword evidence="1" id="KW-1133">Transmembrane helix</keyword>
<gene>
    <name evidence="2" type="ORF">FHR34_007995</name>
</gene>